<evidence type="ECO:0000313" key="1">
    <source>
        <dbReference type="EMBL" id="MBB3221371.1"/>
    </source>
</evidence>
<dbReference type="AlphaFoldDB" id="A0A4P8HLF1"/>
<dbReference type="Proteomes" id="UP000298763">
    <property type="component" value="Chromosome"/>
</dbReference>
<protein>
    <submittedName>
        <fullName evidence="1">Uncharacterized protein</fullName>
    </submittedName>
</protein>
<name>A0A4P8HLF1_9BURK</name>
<accession>A0A4P8HLF1</accession>
<keyword evidence="3" id="KW-1185">Reference proteome</keyword>
<reference evidence="2 3" key="1">
    <citation type="submission" date="2019-05" db="EMBL/GenBank/DDBJ databases">
        <title>Draft Genome Sequences of Six Type Strains of the Genus Massilia.</title>
        <authorList>
            <person name="Miess H."/>
            <person name="Frediansyhah A."/>
            <person name="Gross H."/>
        </authorList>
    </citation>
    <scope>NUCLEOTIDE SEQUENCE [LARGE SCALE GENOMIC DNA]</scope>
    <source>
        <strain evidence="2 3">DSMZ 26121</strain>
    </source>
</reference>
<dbReference type="OrthoDB" id="8743310at2"/>
<reference evidence="1 4" key="2">
    <citation type="submission" date="2020-08" db="EMBL/GenBank/DDBJ databases">
        <title>Genomic Encyclopedia of Type Strains, Phase III (KMG-III): the genomes of soil and plant-associated and newly described type strains.</title>
        <authorList>
            <person name="Whitman W."/>
        </authorList>
    </citation>
    <scope>NUCLEOTIDE SEQUENCE [LARGE SCALE GENOMIC DNA]</scope>
    <source>
        <strain evidence="1 4">CECT 7753</strain>
    </source>
</reference>
<dbReference type="EMBL" id="CP040017">
    <property type="protein sequence ID" value="QCP10533.1"/>
    <property type="molecule type" value="Genomic_DNA"/>
</dbReference>
<evidence type="ECO:0000313" key="2">
    <source>
        <dbReference type="EMBL" id="QCP10533.1"/>
    </source>
</evidence>
<organism evidence="1 4">
    <name type="scientific">Pseudoduganella umbonata</name>
    <dbReference type="NCBI Taxonomy" id="864828"/>
    <lineage>
        <taxon>Bacteria</taxon>
        <taxon>Pseudomonadati</taxon>
        <taxon>Pseudomonadota</taxon>
        <taxon>Betaproteobacteria</taxon>
        <taxon>Burkholderiales</taxon>
        <taxon>Oxalobacteraceae</taxon>
        <taxon>Telluria group</taxon>
        <taxon>Pseudoduganella</taxon>
    </lineage>
</organism>
<proteinExistence type="predicted"/>
<evidence type="ECO:0000313" key="3">
    <source>
        <dbReference type="Proteomes" id="UP000298763"/>
    </source>
</evidence>
<dbReference type="EMBL" id="JACHXS010000003">
    <property type="protein sequence ID" value="MBB3221371.1"/>
    <property type="molecule type" value="Genomic_DNA"/>
</dbReference>
<sequence length="347" mass="37046">MVNLILHSGAAERRPLFIVRDGDLPVIFGVDGAGRLRLLQQTGAGAWSDTDLTAAFAEPATVRCADVRQAPDGTLGIALAVRDGGGKCTLRIATGLPARQDEAGWLETMRHLPVAPGLPRGTRITHLAFGPLQAGAPPLLLIHAGPATWYCNAAAPATTLRMLDLPPARACAIGNYRQPGIWVLQPHGKGSTLRFTPLCDPFGWNVTLDYPNLPPQVDSVLLASGALPNVPDLYAAGERIVVYRGGNTPPQPVAHVAGARLLWGHAHDGADYLAYADGDGALWMLARPRRGAWSPPFRLTRRRAVLAVAGQFIHAAAIEDGNLEVQRFTMDGQLYGSEIVATGWWAQ</sequence>
<evidence type="ECO:0000313" key="4">
    <source>
        <dbReference type="Proteomes" id="UP000584325"/>
    </source>
</evidence>
<dbReference type="Proteomes" id="UP000584325">
    <property type="component" value="Unassembled WGS sequence"/>
</dbReference>
<dbReference type="RefSeq" id="WP_137313416.1">
    <property type="nucleotide sequence ID" value="NZ_CP040017.1"/>
</dbReference>
<gene>
    <name evidence="2" type="ORF">FCL38_08890</name>
    <name evidence="1" type="ORF">FHS02_002178</name>
</gene>